<evidence type="ECO:0000313" key="2">
    <source>
        <dbReference type="Proteomes" id="UP000095287"/>
    </source>
</evidence>
<dbReference type="AlphaFoldDB" id="A0A1I7ZAS9"/>
<sequence>MDEYKVPRLPAAAKTPDENVCKEEMLQQIKKMELVSADNARQIEEIRMGRQRLLDRVRQMALKYGGDDDDENGTRREDRTGTL</sequence>
<dbReference type="Proteomes" id="UP000095287">
    <property type="component" value="Unplaced"/>
</dbReference>
<dbReference type="WBParaSite" id="L893_g24572.t1">
    <property type="protein sequence ID" value="L893_g24572.t1"/>
    <property type="gene ID" value="L893_g24572"/>
</dbReference>
<protein>
    <submittedName>
        <fullName evidence="3">Smoothelin domain-containing protein</fullName>
    </submittedName>
</protein>
<reference evidence="3" key="1">
    <citation type="submission" date="2016-11" db="UniProtKB">
        <authorList>
            <consortium name="WormBaseParasite"/>
        </authorList>
    </citation>
    <scope>IDENTIFICATION</scope>
</reference>
<keyword evidence="2" id="KW-1185">Reference proteome</keyword>
<feature type="region of interest" description="Disordered" evidence="1">
    <location>
        <begin position="62"/>
        <end position="83"/>
    </location>
</feature>
<accession>A0A1I7ZAS9</accession>
<name>A0A1I7ZAS9_9BILA</name>
<evidence type="ECO:0000256" key="1">
    <source>
        <dbReference type="SAM" id="MobiDB-lite"/>
    </source>
</evidence>
<organism evidence="2 3">
    <name type="scientific">Steinernema glaseri</name>
    <dbReference type="NCBI Taxonomy" id="37863"/>
    <lineage>
        <taxon>Eukaryota</taxon>
        <taxon>Metazoa</taxon>
        <taxon>Ecdysozoa</taxon>
        <taxon>Nematoda</taxon>
        <taxon>Chromadorea</taxon>
        <taxon>Rhabditida</taxon>
        <taxon>Tylenchina</taxon>
        <taxon>Panagrolaimomorpha</taxon>
        <taxon>Strongyloidoidea</taxon>
        <taxon>Steinernematidae</taxon>
        <taxon>Steinernema</taxon>
    </lineage>
</organism>
<proteinExistence type="predicted"/>
<evidence type="ECO:0000313" key="3">
    <source>
        <dbReference type="WBParaSite" id="L893_g24572.t1"/>
    </source>
</evidence>
<feature type="compositionally biased region" description="Basic and acidic residues" evidence="1">
    <location>
        <begin position="72"/>
        <end position="83"/>
    </location>
</feature>